<gene>
    <name evidence="5" type="ORF">GCM10009801_00210</name>
</gene>
<keyword evidence="6" id="KW-1185">Reference proteome</keyword>
<dbReference type="Proteomes" id="UP001500016">
    <property type="component" value="Unassembled WGS sequence"/>
</dbReference>
<dbReference type="SMART" id="SM00701">
    <property type="entry name" value="PGRP"/>
    <property type="match status" value="1"/>
</dbReference>
<reference evidence="5 6" key="1">
    <citation type="journal article" date="2019" name="Int. J. Syst. Evol. Microbiol.">
        <title>The Global Catalogue of Microorganisms (GCM) 10K type strain sequencing project: providing services to taxonomists for standard genome sequencing and annotation.</title>
        <authorList>
            <consortium name="The Broad Institute Genomics Platform"/>
            <consortium name="The Broad Institute Genome Sequencing Center for Infectious Disease"/>
            <person name="Wu L."/>
            <person name="Ma J."/>
        </authorList>
    </citation>
    <scope>NUCLEOTIDE SEQUENCE [LARGE SCALE GENOMIC DNA]</scope>
    <source>
        <strain evidence="5 6">JCM 15478</strain>
    </source>
</reference>
<dbReference type="InterPro" id="IPR006619">
    <property type="entry name" value="PGRP_domain_met/bac"/>
</dbReference>
<evidence type="ECO:0008006" key="7">
    <source>
        <dbReference type="Google" id="ProtNLM"/>
    </source>
</evidence>
<comment type="similarity">
    <text evidence="1">Belongs to the N-acetylmuramoyl-L-alanine amidase 2 family.</text>
</comment>
<dbReference type="InterPro" id="IPR015510">
    <property type="entry name" value="PGRP"/>
</dbReference>
<feature type="compositionally biased region" description="Basic and acidic residues" evidence="2">
    <location>
        <begin position="191"/>
        <end position="200"/>
    </location>
</feature>
<feature type="compositionally biased region" description="Low complexity" evidence="2">
    <location>
        <begin position="289"/>
        <end position="319"/>
    </location>
</feature>
<organism evidence="5 6">
    <name type="scientific">Streptomyces albiaxialis</name>
    <dbReference type="NCBI Taxonomy" id="329523"/>
    <lineage>
        <taxon>Bacteria</taxon>
        <taxon>Bacillati</taxon>
        <taxon>Actinomycetota</taxon>
        <taxon>Actinomycetes</taxon>
        <taxon>Kitasatosporales</taxon>
        <taxon>Streptomycetaceae</taxon>
        <taxon>Streptomyces</taxon>
    </lineage>
</organism>
<dbReference type="Gene3D" id="3.40.80.10">
    <property type="entry name" value="Peptidoglycan recognition protein-like"/>
    <property type="match status" value="1"/>
</dbReference>
<dbReference type="SMART" id="SM00644">
    <property type="entry name" value="Ami_2"/>
    <property type="match status" value="1"/>
</dbReference>
<feature type="compositionally biased region" description="Gly residues" evidence="2">
    <location>
        <begin position="220"/>
        <end position="229"/>
    </location>
</feature>
<protein>
    <recommendedName>
        <fullName evidence="7">N-acetylmuramoyl-L-alanine amidase</fullName>
    </recommendedName>
</protein>
<feature type="domain" description="N-acetylmuramoyl-L-alanine amidase" evidence="3">
    <location>
        <begin position="350"/>
        <end position="510"/>
    </location>
</feature>
<dbReference type="InterPro" id="IPR036505">
    <property type="entry name" value="Amidase/PGRP_sf"/>
</dbReference>
<evidence type="ECO:0000313" key="6">
    <source>
        <dbReference type="Proteomes" id="UP001500016"/>
    </source>
</evidence>
<feature type="region of interest" description="Disordered" evidence="2">
    <location>
        <begin position="30"/>
        <end position="73"/>
    </location>
</feature>
<evidence type="ECO:0000259" key="4">
    <source>
        <dbReference type="SMART" id="SM00701"/>
    </source>
</evidence>
<dbReference type="Pfam" id="PF01510">
    <property type="entry name" value="Amidase_2"/>
    <property type="match status" value="1"/>
</dbReference>
<accession>A0ABN2VD03</accession>
<dbReference type="InterPro" id="IPR002502">
    <property type="entry name" value="Amidase_domain"/>
</dbReference>
<feature type="region of interest" description="Disordered" evidence="2">
    <location>
        <begin position="133"/>
        <end position="340"/>
    </location>
</feature>
<feature type="compositionally biased region" description="Low complexity" evidence="2">
    <location>
        <begin position="42"/>
        <end position="63"/>
    </location>
</feature>
<evidence type="ECO:0000259" key="3">
    <source>
        <dbReference type="SMART" id="SM00644"/>
    </source>
</evidence>
<dbReference type="EMBL" id="BAAAPE010000001">
    <property type="protein sequence ID" value="GAA2059468.1"/>
    <property type="molecule type" value="Genomic_DNA"/>
</dbReference>
<evidence type="ECO:0000313" key="5">
    <source>
        <dbReference type="EMBL" id="GAA2059468.1"/>
    </source>
</evidence>
<proteinExistence type="inferred from homology"/>
<feature type="domain" description="Peptidoglycan recognition protein family" evidence="4">
    <location>
        <begin position="336"/>
        <end position="484"/>
    </location>
</feature>
<sequence>MRAHLATSLGVVGAAALLLPLVPHVDGLAGGPAGDGAPPEPARGAARASSAPGGTAASARPAGAGAGDTQLAGSTQSLPFLAPETGSRGHAGGRAERGLAVAAREVRPYALLGVVWERADAELHGRVQVRTRDARSGEWTGWRELESHPGDAPGEPNGGPDGERERGATAPLWVGDSDAVQARVVPGTDGKLPEGMRLELVDPGPDPGTGSEQGMPGTPGTPGGPGGPGTQATPGTPGTGAGSDADTGIPASPVTSVAGSPYSASAGELLLPSAPSTPPATPATPATPAPAETPAWSAPPTSAASPASPASPASSAPPRTSEREVAGARPHASARPRIVTRKGWGADERLRESGFSYTRTVKAAFVHHTAMSNKYRCSQAPSIIRSIYRYHVKSSKWRDIGYNFLVDKCGTIYEGRAGGVAKAVMGAHTYGFNSNSTGIAVIGSFGSTRPPAPVVNALSRLSAWKLGLYGVNARGKVTLKSGGGTYKKGTRVKLHTISGHRDGFNTACPGAKLYRKLGTVRSAAARLQGR</sequence>
<evidence type="ECO:0000256" key="1">
    <source>
        <dbReference type="ARBA" id="ARBA00007553"/>
    </source>
</evidence>
<dbReference type="CDD" id="cd06583">
    <property type="entry name" value="PGRP"/>
    <property type="match status" value="1"/>
</dbReference>
<dbReference type="PANTHER" id="PTHR11022:SF41">
    <property type="entry name" value="PEPTIDOGLYCAN-RECOGNITION PROTEIN LC-RELATED"/>
    <property type="match status" value="1"/>
</dbReference>
<feature type="compositionally biased region" description="Pro residues" evidence="2">
    <location>
        <begin position="275"/>
        <end position="288"/>
    </location>
</feature>
<comment type="caution">
    <text evidence="5">The sequence shown here is derived from an EMBL/GenBank/DDBJ whole genome shotgun (WGS) entry which is preliminary data.</text>
</comment>
<dbReference type="PANTHER" id="PTHR11022">
    <property type="entry name" value="PEPTIDOGLYCAN RECOGNITION PROTEIN"/>
    <property type="match status" value="1"/>
</dbReference>
<dbReference type="RefSeq" id="WP_344522598.1">
    <property type="nucleotide sequence ID" value="NZ_BAAAPE010000001.1"/>
</dbReference>
<feature type="compositionally biased region" description="Basic and acidic residues" evidence="2">
    <location>
        <begin position="133"/>
        <end position="149"/>
    </location>
</feature>
<dbReference type="SUPFAM" id="SSF55846">
    <property type="entry name" value="N-acetylmuramoyl-L-alanine amidase-like"/>
    <property type="match status" value="1"/>
</dbReference>
<name>A0ABN2VD03_9ACTN</name>
<evidence type="ECO:0000256" key="2">
    <source>
        <dbReference type="SAM" id="MobiDB-lite"/>
    </source>
</evidence>